<keyword evidence="2" id="KW-0813">Transport</keyword>
<gene>
    <name evidence="8" type="ORF">HMPREF9498_03083</name>
</gene>
<keyword evidence="4 6" id="KW-1133">Transmembrane helix</keyword>
<dbReference type="Pfam" id="PF07690">
    <property type="entry name" value="MFS_1"/>
    <property type="match status" value="1"/>
</dbReference>
<proteinExistence type="predicted"/>
<feature type="transmembrane region" description="Helical" evidence="6">
    <location>
        <begin position="43"/>
        <end position="66"/>
    </location>
</feature>
<evidence type="ECO:0000256" key="2">
    <source>
        <dbReference type="ARBA" id="ARBA00022448"/>
    </source>
</evidence>
<keyword evidence="5 6" id="KW-0472">Membrane</keyword>
<dbReference type="InterPro" id="IPR036259">
    <property type="entry name" value="MFS_trans_sf"/>
</dbReference>
<evidence type="ECO:0000256" key="5">
    <source>
        <dbReference type="ARBA" id="ARBA00023136"/>
    </source>
</evidence>
<feature type="domain" description="Major facilitator superfamily (MFS) profile" evidence="7">
    <location>
        <begin position="12"/>
        <end position="395"/>
    </location>
</feature>
<evidence type="ECO:0000259" key="7">
    <source>
        <dbReference type="PROSITE" id="PS50850"/>
    </source>
</evidence>
<protein>
    <submittedName>
        <fullName evidence="8">Transporter, major facilitator family protein</fullName>
    </submittedName>
</protein>
<evidence type="ECO:0000313" key="9">
    <source>
        <dbReference type="Proteomes" id="UP000004846"/>
    </source>
</evidence>
<dbReference type="Gene3D" id="1.20.1250.20">
    <property type="entry name" value="MFS general substrate transporter like domains"/>
    <property type="match status" value="1"/>
</dbReference>
<dbReference type="GO" id="GO:0005886">
    <property type="term" value="C:plasma membrane"/>
    <property type="evidence" value="ECO:0007669"/>
    <property type="project" value="UniProtKB-SubCell"/>
</dbReference>
<dbReference type="GO" id="GO:0022857">
    <property type="term" value="F:transmembrane transporter activity"/>
    <property type="evidence" value="ECO:0007669"/>
    <property type="project" value="InterPro"/>
</dbReference>
<dbReference type="InterPro" id="IPR011701">
    <property type="entry name" value="MFS"/>
</dbReference>
<reference evidence="8 9" key="1">
    <citation type="submission" date="2010-07" db="EMBL/GenBank/DDBJ databases">
        <authorList>
            <person name="Sid Ahmed O."/>
        </authorList>
    </citation>
    <scope>NUCLEOTIDE SEQUENCE [LARGE SCALE GENOMIC DNA]</scope>
    <source>
        <strain evidence="8 9">TX4248</strain>
    </source>
</reference>
<feature type="transmembrane region" description="Helical" evidence="6">
    <location>
        <begin position="222"/>
        <end position="242"/>
    </location>
</feature>
<dbReference type="InterPro" id="IPR020846">
    <property type="entry name" value="MFS_dom"/>
</dbReference>
<name>A0A125W1G6_ENTFL</name>
<feature type="transmembrane region" description="Helical" evidence="6">
    <location>
        <begin position="166"/>
        <end position="183"/>
    </location>
</feature>
<evidence type="ECO:0000313" key="8">
    <source>
        <dbReference type="EMBL" id="EFM81144.1"/>
    </source>
</evidence>
<organism evidence="8 9">
    <name type="scientific">Enterococcus faecalis TX4248</name>
    <dbReference type="NCBI Taxonomy" id="749495"/>
    <lineage>
        <taxon>Bacteria</taxon>
        <taxon>Bacillati</taxon>
        <taxon>Bacillota</taxon>
        <taxon>Bacilli</taxon>
        <taxon>Lactobacillales</taxon>
        <taxon>Enterococcaceae</taxon>
        <taxon>Enterococcus</taxon>
    </lineage>
</organism>
<feature type="transmembrane region" description="Helical" evidence="6">
    <location>
        <begin position="12"/>
        <end position="31"/>
    </location>
</feature>
<feature type="transmembrane region" description="Helical" evidence="6">
    <location>
        <begin position="139"/>
        <end position="160"/>
    </location>
</feature>
<dbReference type="PROSITE" id="PS50850">
    <property type="entry name" value="MFS"/>
    <property type="match status" value="1"/>
</dbReference>
<comment type="caution">
    <text evidence="8">The sequence shown here is derived from an EMBL/GenBank/DDBJ whole genome shotgun (WGS) entry which is preliminary data.</text>
</comment>
<dbReference type="SUPFAM" id="SSF103473">
    <property type="entry name" value="MFS general substrate transporter"/>
    <property type="match status" value="1"/>
</dbReference>
<feature type="transmembrane region" description="Helical" evidence="6">
    <location>
        <begin position="107"/>
        <end position="127"/>
    </location>
</feature>
<evidence type="ECO:0000256" key="3">
    <source>
        <dbReference type="ARBA" id="ARBA00022692"/>
    </source>
</evidence>
<dbReference type="SMR" id="A0A125W1G6"/>
<dbReference type="RefSeq" id="WP_002357563.1">
    <property type="nucleotide sequence ID" value="NZ_GL454489.1"/>
</dbReference>
<evidence type="ECO:0000256" key="4">
    <source>
        <dbReference type="ARBA" id="ARBA00022989"/>
    </source>
</evidence>
<dbReference type="EMBL" id="AEBR01000110">
    <property type="protein sequence ID" value="EFM81144.1"/>
    <property type="molecule type" value="Genomic_DNA"/>
</dbReference>
<feature type="transmembrane region" description="Helical" evidence="6">
    <location>
        <begin position="78"/>
        <end position="101"/>
    </location>
</feature>
<dbReference type="CDD" id="cd17324">
    <property type="entry name" value="MFS_NepI_like"/>
    <property type="match status" value="1"/>
</dbReference>
<dbReference type="PANTHER" id="PTHR42910:SF1">
    <property type="entry name" value="MAJOR FACILITATOR SUPERFAMILY (MFS) PROFILE DOMAIN-CONTAINING PROTEIN"/>
    <property type="match status" value="1"/>
</dbReference>
<sequence length="396" mass="43186">MKKQQSGLTNQVTFLLALTCGVVVANMYYIQPIGTQIAQAFQVSIGSIGFVTMLTQLGYALGLLFLVPLGDVVDRRKLIIRVAALSSLSLSAAFFAPSFLLFALSSFFIGLLSIVAQIIIPYAAVMAGPANRGKVTGRMLGGLLTGILLSRTISGFIASAASWRTVYLIAVIFVLALVVLLQLKLPKTVIHTQTSNRLTYLGSLKSLPKLIKSQPLLREATVNGFFMFATFSIFWSTLIFFVSSPAYYWGPKEVGILAIFGLSGAFVAPIIGRLSDYYPERKIVLIGLLMQFGSFILLFLGGTHVVLLILAIIVLDIGTQFGQVANQTRVQNLGEEASNRNNTVFMFFYFIGGSLGSLIGTLMWQNYGWSGVTLTGIGFQLFALFFHFMLFAPKKK</sequence>
<dbReference type="HOGENOM" id="CLU_001265_23_0_9"/>
<keyword evidence="3 6" id="KW-0812">Transmembrane</keyword>
<evidence type="ECO:0000256" key="1">
    <source>
        <dbReference type="ARBA" id="ARBA00004651"/>
    </source>
</evidence>
<comment type="subcellular location">
    <subcellularLocation>
        <location evidence="1">Cell membrane</location>
        <topology evidence="1">Multi-pass membrane protein</topology>
    </subcellularLocation>
</comment>
<feature type="transmembrane region" description="Helical" evidence="6">
    <location>
        <begin position="371"/>
        <end position="392"/>
    </location>
</feature>
<dbReference type="GeneID" id="60893887"/>
<dbReference type="Proteomes" id="UP000004846">
    <property type="component" value="Unassembled WGS sequence"/>
</dbReference>
<dbReference type="PANTHER" id="PTHR42910">
    <property type="entry name" value="TRANSPORTER SCO4007-RELATED"/>
    <property type="match status" value="1"/>
</dbReference>
<dbReference type="AlphaFoldDB" id="A0A125W1G6"/>
<feature type="transmembrane region" description="Helical" evidence="6">
    <location>
        <begin position="346"/>
        <end position="365"/>
    </location>
</feature>
<accession>A0A125W1G6</accession>
<feature type="transmembrane region" description="Helical" evidence="6">
    <location>
        <begin position="254"/>
        <end position="271"/>
    </location>
</feature>
<evidence type="ECO:0000256" key="6">
    <source>
        <dbReference type="SAM" id="Phobius"/>
    </source>
</evidence>